<evidence type="ECO:0000313" key="2">
    <source>
        <dbReference type="Proteomes" id="UP000075666"/>
    </source>
</evidence>
<keyword evidence="2" id="KW-1185">Reference proteome</keyword>
<proteinExistence type="predicted"/>
<dbReference type="Proteomes" id="UP000075666">
    <property type="component" value="Unassembled WGS sequence"/>
</dbReference>
<name>A0A150KSC3_9BACI</name>
<organism evidence="1 2">
    <name type="scientific">Heyndrickxia sporothermodurans</name>
    <dbReference type="NCBI Taxonomy" id="46224"/>
    <lineage>
        <taxon>Bacteria</taxon>
        <taxon>Bacillati</taxon>
        <taxon>Bacillota</taxon>
        <taxon>Bacilli</taxon>
        <taxon>Bacillales</taxon>
        <taxon>Bacillaceae</taxon>
        <taxon>Heyndrickxia</taxon>
    </lineage>
</organism>
<evidence type="ECO:0000313" key="1">
    <source>
        <dbReference type="EMBL" id="KYD02642.1"/>
    </source>
</evidence>
<dbReference type="PATRIC" id="fig|46224.3.peg.3598"/>
<protein>
    <submittedName>
        <fullName evidence="1">Uncharacterized protein</fullName>
    </submittedName>
</protein>
<accession>A0A150KSC3</accession>
<sequence length="108" mass="12131">MILKALQPVFVDGIIVEVGDKFSCPNDFAKKLIKSKAASIYKETEKQNDNPKDFHDLLNKAFNKEPLIEAAETVGVELTEEQKKLKDSVIEQIISQNKSDEVLGLKEI</sequence>
<comment type="caution">
    <text evidence="1">The sequence shown here is derived from an EMBL/GenBank/DDBJ whole genome shotgun (WGS) entry which is preliminary data.</text>
</comment>
<reference evidence="1 2" key="1">
    <citation type="submission" date="2016-01" db="EMBL/GenBank/DDBJ databases">
        <title>Genome Sequences of Twelve Sporeforming Bacillus Species Isolated from Foods.</title>
        <authorList>
            <person name="Berendsen E.M."/>
            <person name="Wells-Bennik M.H."/>
            <person name="Krawcyk A.O."/>
            <person name="De Jong A."/>
            <person name="Holsappel S."/>
            <person name="Eijlander R.T."/>
            <person name="Kuipers O.P."/>
        </authorList>
    </citation>
    <scope>NUCLEOTIDE SEQUENCE [LARGE SCALE GENOMIC DNA]</scope>
    <source>
        <strain evidence="1 2">B4102</strain>
    </source>
</reference>
<dbReference type="AlphaFoldDB" id="A0A150KSC3"/>
<dbReference type="EMBL" id="LQYN01000071">
    <property type="protein sequence ID" value="KYD02642.1"/>
    <property type="molecule type" value="Genomic_DNA"/>
</dbReference>
<dbReference type="STRING" id="46224.B4102_0236"/>
<dbReference type="RefSeq" id="WP_066232655.1">
    <property type="nucleotide sequence ID" value="NZ_LQYN01000071.1"/>
</dbReference>
<gene>
    <name evidence="1" type="ORF">B4102_0236</name>
</gene>